<sequence length="753" mass="85747">MQTCGVWMAAWLEHAACQLQAVEQVFFAVLYMLFSLKVIQLSDKDKKGHGYHCEISIKILRLLDGGGLSVPFNKTERRLNSLRVSPTQDLVWVAKMHTTKSFKYMLLHIPQSILIAKQHNLTSLIVSQSACVFSSNTHTALASAQGGSMLVKKIQFQRRFLRGGLDQELESQDFGSGKENLEGLRLDQGVVVGCSLVQAFLIGTISKEKCQVMVSWNFQEWTCEKSQIGDHSCKIKTVIETKLVFQLSNTGRVSLRNTCQHPKRGVNDCICKPVVTSKKLQTMAFFMGLQRQRLKMCISHHSNLHTLPPFLGWWSLDKREELEGHRKNSNGIKKSPHVTCHQATELNQFSSLMSPLIRCLWSRWVVGQISKKSVGKVQKRKIITPTKNVGKKSKLTEIHCFAIRKRTFRMPVLEKNIIIKFKFDLQPPFVYCTLVPQPTQTSATTSSGFWIQRQWVALWCSIWVTMPKAHCTGGRYYMGKGYYKRRKVLHREGYIITRGGSYIQWIGCIITRGGRLSWIQWTRYSGGEYVCSKYGMVLLCVKALEEQKEGTIEVRGGRKEVWEERPRPRNPGFKIFSCIALCMEFLVAMQRLHSNISSRMQGFTAFIASYMECLGCTALLHRAWNVWVAMCGQHSNICKWLQGFCPWKNLDFGLGDMATDHLRMYPHLHRHQVRGAPPGLPFSSISRVVVVFPLIYKRNNSSSELVTTISSSRVVVVVVVVSTKKIQVIEGLQQHMSRQLIITKLASTSLFLV</sequence>
<dbReference type="Proteomes" id="UP000037035">
    <property type="component" value="Unassembled WGS sequence"/>
</dbReference>
<gene>
    <name evidence="1" type="ORF">VP01_2129g2</name>
</gene>
<comment type="caution">
    <text evidence="1">The sequence shown here is derived from an EMBL/GenBank/DDBJ whole genome shotgun (WGS) entry which is preliminary data.</text>
</comment>
<dbReference type="VEuPathDB" id="FungiDB:VP01_2129g2"/>
<protein>
    <submittedName>
        <fullName evidence="1">Putative signal peptide protein</fullName>
    </submittedName>
</protein>
<evidence type="ECO:0000313" key="2">
    <source>
        <dbReference type="Proteomes" id="UP000037035"/>
    </source>
</evidence>
<dbReference type="AlphaFoldDB" id="A0A0L6VAH2"/>
<name>A0A0L6VAH2_9BASI</name>
<organism evidence="1 2">
    <name type="scientific">Puccinia sorghi</name>
    <dbReference type="NCBI Taxonomy" id="27349"/>
    <lineage>
        <taxon>Eukaryota</taxon>
        <taxon>Fungi</taxon>
        <taxon>Dikarya</taxon>
        <taxon>Basidiomycota</taxon>
        <taxon>Pucciniomycotina</taxon>
        <taxon>Pucciniomycetes</taxon>
        <taxon>Pucciniales</taxon>
        <taxon>Pucciniaceae</taxon>
        <taxon>Puccinia</taxon>
    </lineage>
</organism>
<evidence type="ECO:0000313" key="1">
    <source>
        <dbReference type="EMBL" id="KNZ57547.1"/>
    </source>
</evidence>
<dbReference type="EMBL" id="LAVV01006980">
    <property type="protein sequence ID" value="KNZ57547.1"/>
    <property type="molecule type" value="Genomic_DNA"/>
</dbReference>
<keyword evidence="2" id="KW-1185">Reference proteome</keyword>
<proteinExistence type="predicted"/>
<reference evidence="1 2" key="1">
    <citation type="submission" date="2015-08" db="EMBL/GenBank/DDBJ databases">
        <title>Next Generation Sequencing and Analysis of the Genome of Puccinia sorghi L Schw, the Causal Agent of Maize Common Rust.</title>
        <authorList>
            <person name="Rochi L."/>
            <person name="Burguener G."/>
            <person name="Darino M."/>
            <person name="Turjanski A."/>
            <person name="Kreff E."/>
            <person name="Dieguez M.J."/>
            <person name="Sacco F."/>
        </authorList>
    </citation>
    <scope>NUCLEOTIDE SEQUENCE [LARGE SCALE GENOMIC DNA]</scope>
    <source>
        <strain evidence="1 2">RO10H11247</strain>
    </source>
</reference>
<accession>A0A0L6VAH2</accession>